<dbReference type="NCBIfam" id="TIGR00566">
    <property type="entry name" value="trpG_papA"/>
    <property type="match status" value="1"/>
</dbReference>
<evidence type="ECO:0000256" key="1">
    <source>
        <dbReference type="ARBA" id="ARBA00022962"/>
    </source>
</evidence>
<dbReference type="PANTHER" id="PTHR43418">
    <property type="entry name" value="MULTIFUNCTIONAL TRYPTOPHAN BIOSYNTHESIS PROTEIN-RELATED"/>
    <property type="match status" value="1"/>
</dbReference>
<dbReference type="AlphaFoldDB" id="A0A6N3GPQ4"/>
<keyword evidence="3" id="KW-0808">Transferase</keyword>
<dbReference type="PRINTS" id="PR00099">
    <property type="entry name" value="CPSGATASE"/>
</dbReference>
<dbReference type="InterPro" id="IPR029062">
    <property type="entry name" value="Class_I_gatase-like"/>
</dbReference>
<dbReference type="CDD" id="cd01743">
    <property type="entry name" value="GATase1_Anthranilate_Synthase"/>
    <property type="match status" value="1"/>
</dbReference>
<evidence type="ECO:0000259" key="2">
    <source>
        <dbReference type="Pfam" id="PF00117"/>
    </source>
</evidence>
<dbReference type="PROSITE" id="PS51273">
    <property type="entry name" value="GATASE_TYPE_1"/>
    <property type="match status" value="1"/>
</dbReference>
<dbReference type="InterPro" id="IPR006221">
    <property type="entry name" value="TrpG/PapA_dom"/>
</dbReference>
<dbReference type="Pfam" id="PF00117">
    <property type="entry name" value="GATase"/>
    <property type="match status" value="1"/>
</dbReference>
<reference evidence="3" key="1">
    <citation type="submission" date="2019-11" db="EMBL/GenBank/DDBJ databases">
        <authorList>
            <person name="Feng L."/>
        </authorList>
    </citation>
    <scope>NUCLEOTIDE SEQUENCE</scope>
    <source>
        <strain evidence="3">PclaraLFYP37</strain>
    </source>
</reference>
<organism evidence="3">
    <name type="scientific">Paraprevotella clara</name>
    <dbReference type="NCBI Taxonomy" id="454154"/>
    <lineage>
        <taxon>Bacteria</taxon>
        <taxon>Pseudomonadati</taxon>
        <taxon>Bacteroidota</taxon>
        <taxon>Bacteroidia</taxon>
        <taxon>Bacteroidales</taxon>
        <taxon>Prevotellaceae</taxon>
        <taxon>Paraprevotella</taxon>
    </lineage>
</organism>
<dbReference type="InterPro" id="IPR050472">
    <property type="entry name" value="Anth_synth/Amidotransfase"/>
</dbReference>
<dbReference type="PRINTS" id="PR00096">
    <property type="entry name" value="GATASE"/>
</dbReference>
<name>A0A6N3GPQ4_9BACT</name>
<dbReference type="InterPro" id="IPR017926">
    <property type="entry name" value="GATASE"/>
</dbReference>
<accession>A0A6N3GPQ4</accession>
<dbReference type="EMBL" id="CACRUT010000031">
    <property type="protein sequence ID" value="VYU66518.1"/>
    <property type="molecule type" value="Genomic_DNA"/>
</dbReference>
<evidence type="ECO:0000313" key="3">
    <source>
        <dbReference type="EMBL" id="VYU66518.1"/>
    </source>
</evidence>
<dbReference type="SUPFAM" id="SSF52317">
    <property type="entry name" value="Class I glutamine amidotransferase-like"/>
    <property type="match status" value="1"/>
</dbReference>
<dbReference type="PRINTS" id="PR00097">
    <property type="entry name" value="ANTSNTHASEII"/>
</dbReference>
<sequence>MKAVIIDNYDSFTYNLYHLIRETGTDTTVLRNDAFDLKDIEAYDKIILSPGPGIPEEAGLLLDVIHTYAGRKPILGVCLGHQAIGQAFGAQLVNLSDVFHGVQTLCFHTEKDYIFQGIPKQFPIGRYHSWVVSDDGLPSCLEVTAVSPEGQIMALRHREYDIHGIQFHPESVLTPNGRAIVENFLGHTLCP</sequence>
<dbReference type="Gene3D" id="3.40.50.880">
    <property type="match status" value="1"/>
</dbReference>
<dbReference type="GO" id="GO:0004049">
    <property type="term" value="F:anthranilate synthase activity"/>
    <property type="evidence" value="ECO:0007669"/>
    <property type="project" value="TreeGrafter"/>
</dbReference>
<dbReference type="GO" id="GO:0005829">
    <property type="term" value="C:cytosol"/>
    <property type="evidence" value="ECO:0007669"/>
    <property type="project" value="TreeGrafter"/>
</dbReference>
<proteinExistence type="predicted"/>
<dbReference type="FunFam" id="3.40.50.880:FF:000003">
    <property type="entry name" value="Anthranilate synthase component II"/>
    <property type="match status" value="1"/>
</dbReference>
<dbReference type="GO" id="GO:0046820">
    <property type="term" value="F:4-amino-4-deoxychorismate synthase activity"/>
    <property type="evidence" value="ECO:0007669"/>
    <property type="project" value="UniProtKB-EC"/>
</dbReference>
<gene>
    <name evidence="3" type="primary">pabA</name>
    <name evidence="3" type="ORF">PCLFYP37_00541</name>
</gene>
<dbReference type="PANTHER" id="PTHR43418:SF4">
    <property type="entry name" value="MULTIFUNCTIONAL TRYPTOPHAN BIOSYNTHESIS PROTEIN"/>
    <property type="match status" value="1"/>
</dbReference>
<dbReference type="EC" id="2.6.1.85" evidence="3"/>
<feature type="domain" description="Glutamine amidotransferase" evidence="2">
    <location>
        <begin position="4"/>
        <end position="185"/>
    </location>
</feature>
<protein>
    <submittedName>
        <fullName evidence="3">Aminodeoxychorismate synthase component 2</fullName>
        <ecNumber evidence="3">2.6.1.85</ecNumber>
    </submittedName>
</protein>
<dbReference type="GO" id="GO:0000162">
    <property type="term" value="P:L-tryptophan biosynthetic process"/>
    <property type="evidence" value="ECO:0007669"/>
    <property type="project" value="TreeGrafter"/>
</dbReference>
<keyword evidence="1" id="KW-0315">Glutamine amidotransferase</keyword>
<keyword evidence="3" id="KW-0032">Aminotransferase</keyword>
<dbReference type="RefSeq" id="WP_302310245.1">
    <property type="nucleotide sequence ID" value="NZ_CACRUT010000031.1"/>
</dbReference>